<evidence type="ECO:0000313" key="2">
    <source>
        <dbReference type="Proteomes" id="UP000800200"/>
    </source>
</evidence>
<dbReference type="EMBL" id="ML994613">
    <property type="protein sequence ID" value="KAF2193620.1"/>
    <property type="molecule type" value="Genomic_DNA"/>
</dbReference>
<dbReference type="AlphaFoldDB" id="A0A6A6EU56"/>
<organism evidence="1 2">
    <name type="scientific">Zopfia rhizophila CBS 207.26</name>
    <dbReference type="NCBI Taxonomy" id="1314779"/>
    <lineage>
        <taxon>Eukaryota</taxon>
        <taxon>Fungi</taxon>
        <taxon>Dikarya</taxon>
        <taxon>Ascomycota</taxon>
        <taxon>Pezizomycotina</taxon>
        <taxon>Dothideomycetes</taxon>
        <taxon>Dothideomycetes incertae sedis</taxon>
        <taxon>Zopfiaceae</taxon>
        <taxon>Zopfia</taxon>
    </lineage>
</organism>
<evidence type="ECO:0000313" key="1">
    <source>
        <dbReference type="EMBL" id="KAF2193620.1"/>
    </source>
</evidence>
<reference evidence="1" key="1">
    <citation type="journal article" date="2020" name="Stud. Mycol.">
        <title>101 Dothideomycetes genomes: a test case for predicting lifestyles and emergence of pathogens.</title>
        <authorList>
            <person name="Haridas S."/>
            <person name="Albert R."/>
            <person name="Binder M."/>
            <person name="Bloem J."/>
            <person name="Labutti K."/>
            <person name="Salamov A."/>
            <person name="Andreopoulos B."/>
            <person name="Baker S."/>
            <person name="Barry K."/>
            <person name="Bills G."/>
            <person name="Bluhm B."/>
            <person name="Cannon C."/>
            <person name="Castanera R."/>
            <person name="Culley D."/>
            <person name="Daum C."/>
            <person name="Ezra D."/>
            <person name="Gonzalez J."/>
            <person name="Henrissat B."/>
            <person name="Kuo A."/>
            <person name="Liang C."/>
            <person name="Lipzen A."/>
            <person name="Lutzoni F."/>
            <person name="Magnuson J."/>
            <person name="Mondo S."/>
            <person name="Nolan M."/>
            <person name="Ohm R."/>
            <person name="Pangilinan J."/>
            <person name="Park H.-J."/>
            <person name="Ramirez L."/>
            <person name="Alfaro M."/>
            <person name="Sun H."/>
            <person name="Tritt A."/>
            <person name="Yoshinaga Y."/>
            <person name="Zwiers L.-H."/>
            <person name="Turgeon B."/>
            <person name="Goodwin S."/>
            <person name="Spatafora J."/>
            <person name="Crous P."/>
            <person name="Grigoriev I."/>
        </authorList>
    </citation>
    <scope>NUCLEOTIDE SEQUENCE</scope>
    <source>
        <strain evidence="1">CBS 207.26</strain>
    </source>
</reference>
<dbReference type="Proteomes" id="UP000800200">
    <property type="component" value="Unassembled WGS sequence"/>
</dbReference>
<sequence>MSQLFNPMSITALCSINCELCGRDVPVQDLHLHLESPLCAPPEGLILLYMRNILAVDWHKMLQFLRQFDEFRGTSNTYGLLDLKTKSYGLHKRWGLLDETEEPVHSRRRYFNACSIRERNTKGAPKLEALLAMLDSFYQPKPVTLPKKTS</sequence>
<accession>A0A6A6EU56</accession>
<proteinExistence type="predicted"/>
<keyword evidence="2" id="KW-1185">Reference proteome</keyword>
<gene>
    <name evidence="1" type="ORF">K469DRAFT_745145</name>
</gene>
<name>A0A6A6EU56_9PEZI</name>
<protein>
    <submittedName>
        <fullName evidence="1">Uncharacterized protein</fullName>
    </submittedName>
</protein>